<dbReference type="Proteomes" id="UP000366872">
    <property type="component" value="Unassembled WGS sequence"/>
</dbReference>
<name>A0A6C2TZN4_PONDE</name>
<dbReference type="Pfam" id="PF04041">
    <property type="entry name" value="Glyco_hydro_130"/>
    <property type="match status" value="1"/>
</dbReference>
<proteinExistence type="inferred from homology"/>
<gene>
    <name evidence="4" type="ORF">PDESU_01583</name>
</gene>
<keyword evidence="5" id="KW-1185">Reference proteome</keyword>
<dbReference type="InterPro" id="IPR023296">
    <property type="entry name" value="Glyco_hydro_beta-prop_sf"/>
</dbReference>
<accession>A0A6C2TZN4</accession>
<dbReference type="RefSeq" id="WP_168442069.1">
    <property type="nucleotide sequence ID" value="NZ_CAAHFG010000001.1"/>
</dbReference>
<dbReference type="PANTHER" id="PTHR34106">
    <property type="entry name" value="GLYCOSIDASE"/>
    <property type="match status" value="1"/>
</dbReference>
<dbReference type="SUPFAM" id="SSF75005">
    <property type="entry name" value="Arabinanase/levansucrase/invertase"/>
    <property type="match status" value="1"/>
</dbReference>
<dbReference type="EMBL" id="CAAHFG010000001">
    <property type="protein sequence ID" value="VGO13029.1"/>
    <property type="molecule type" value="Genomic_DNA"/>
</dbReference>
<keyword evidence="2" id="KW-0808">Transferase</keyword>
<reference evidence="4 5" key="1">
    <citation type="submission" date="2019-04" db="EMBL/GenBank/DDBJ databases">
        <authorList>
            <person name="Van Vliet M D."/>
        </authorList>
    </citation>
    <scope>NUCLEOTIDE SEQUENCE [LARGE SCALE GENOMIC DNA]</scope>
    <source>
        <strain evidence="4 5">F1</strain>
    </source>
</reference>
<dbReference type="GO" id="GO:0016757">
    <property type="term" value="F:glycosyltransferase activity"/>
    <property type="evidence" value="ECO:0007669"/>
    <property type="project" value="UniProtKB-KW"/>
</dbReference>
<dbReference type="PANTHER" id="PTHR34106:SF5">
    <property type="entry name" value="GLYCOSIDASE"/>
    <property type="match status" value="1"/>
</dbReference>
<evidence type="ECO:0000256" key="2">
    <source>
        <dbReference type="ARBA" id="ARBA00022679"/>
    </source>
</evidence>
<keyword evidence="1" id="KW-0328">Glycosyltransferase</keyword>
<evidence type="ECO:0000256" key="1">
    <source>
        <dbReference type="ARBA" id="ARBA00022676"/>
    </source>
</evidence>
<evidence type="ECO:0000313" key="5">
    <source>
        <dbReference type="Proteomes" id="UP000366872"/>
    </source>
</evidence>
<dbReference type="CDD" id="cd08993">
    <property type="entry name" value="GH130"/>
    <property type="match status" value="1"/>
</dbReference>
<comment type="similarity">
    <text evidence="3">Belongs to the glycosyl hydrolase 130 family.</text>
</comment>
<dbReference type="PIRSF" id="PIRSF016202">
    <property type="entry name" value="PH1107"/>
    <property type="match status" value="1"/>
</dbReference>
<dbReference type="AlphaFoldDB" id="A0A6C2TZN4"/>
<protein>
    <submittedName>
        <fullName evidence="4">Beta-1,4-mannooligosaccharide phosphorylase</fullName>
    </submittedName>
</protein>
<evidence type="ECO:0000313" key="4">
    <source>
        <dbReference type="EMBL" id="VGO13029.1"/>
    </source>
</evidence>
<dbReference type="Gene3D" id="2.115.10.20">
    <property type="entry name" value="Glycosyl hydrolase domain, family 43"/>
    <property type="match status" value="1"/>
</dbReference>
<dbReference type="InterPro" id="IPR007184">
    <property type="entry name" value="Mannoside_phosphorylase"/>
</dbReference>
<sequence length="317" mass="35521">MKDATQIFKRHEGGPLLHIKDFPGKAQIYNPAPVQCGDETILLVSVVEHAATRGFGRDVGQTRVARSKDGINFTLSEENFIDPQEVGEPWDRYHHFIDNRVTKIDDWYYIVTPVMVNGFDSPIGMLGRTKDFKTYERIDTITQPKNRGASLFPEKINGKYYKLDRPGGGDGGDGDIWISASPDLVHWGEFKPVLAAGYRFWNVDKIGPTPPIKTDKGWLDIIHGVFTPAGGTYYYIGAMLLDLDEPWKVIGKTNSYLMMPEEPWEQHGNCDNVIFPCGAIADYDQDRIRLYYGACDFAICLATGSLSETVDACLKGL</sequence>
<organism evidence="4 5">
    <name type="scientific">Pontiella desulfatans</name>
    <dbReference type="NCBI Taxonomy" id="2750659"/>
    <lineage>
        <taxon>Bacteria</taxon>
        <taxon>Pseudomonadati</taxon>
        <taxon>Kiritimatiellota</taxon>
        <taxon>Kiritimatiellia</taxon>
        <taxon>Kiritimatiellales</taxon>
        <taxon>Pontiellaceae</taxon>
        <taxon>Pontiella</taxon>
    </lineage>
</organism>
<evidence type="ECO:0000256" key="3">
    <source>
        <dbReference type="ARBA" id="ARBA00024356"/>
    </source>
</evidence>